<name>A0A0K0D387_ANGCA</name>
<feature type="chain" id="PRO_5005326696" evidence="1">
    <location>
        <begin position="25"/>
        <end position="94"/>
    </location>
</feature>
<dbReference type="Proteomes" id="UP000035642">
    <property type="component" value="Unassembled WGS sequence"/>
</dbReference>
<protein>
    <submittedName>
        <fullName evidence="3">Reverse transcriptase domain-containing protein</fullName>
    </submittedName>
</protein>
<reference evidence="2" key="1">
    <citation type="submission" date="2012-09" db="EMBL/GenBank/DDBJ databases">
        <authorList>
            <person name="Martin A.A."/>
        </authorList>
    </citation>
    <scope>NUCLEOTIDE SEQUENCE</scope>
</reference>
<proteinExistence type="predicted"/>
<keyword evidence="1" id="KW-0732">Signal</keyword>
<sequence length="94" mass="10590">MGQRLAPVLATVFMFMLEAPVTDLRPSLCCRYTDDCALSFPQHKKVDKCLEFLNEQSEYIMFSQEKPKETCSSFLNAQTNLCDGGYITGLLALL</sequence>
<evidence type="ECO:0000313" key="3">
    <source>
        <dbReference type="WBParaSite" id="ACAC_0000453201-mRNA-1"/>
    </source>
</evidence>
<feature type="signal peptide" evidence="1">
    <location>
        <begin position="1"/>
        <end position="24"/>
    </location>
</feature>
<evidence type="ECO:0000313" key="2">
    <source>
        <dbReference type="Proteomes" id="UP000035642"/>
    </source>
</evidence>
<evidence type="ECO:0000256" key="1">
    <source>
        <dbReference type="SAM" id="SignalP"/>
    </source>
</evidence>
<dbReference type="WBParaSite" id="ACAC_0000453201-mRNA-1">
    <property type="protein sequence ID" value="ACAC_0000453201-mRNA-1"/>
    <property type="gene ID" value="ACAC_0000453201"/>
</dbReference>
<organism evidence="2 3">
    <name type="scientific">Angiostrongylus cantonensis</name>
    <name type="common">Rat lungworm</name>
    <dbReference type="NCBI Taxonomy" id="6313"/>
    <lineage>
        <taxon>Eukaryota</taxon>
        <taxon>Metazoa</taxon>
        <taxon>Ecdysozoa</taxon>
        <taxon>Nematoda</taxon>
        <taxon>Chromadorea</taxon>
        <taxon>Rhabditida</taxon>
        <taxon>Rhabditina</taxon>
        <taxon>Rhabditomorpha</taxon>
        <taxon>Strongyloidea</taxon>
        <taxon>Metastrongylidae</taxon>
        <taxon>Angiostrongylus</taxon>
    </lineage>
</organism>
<reference evidence="3" key="2">
    <citation type="submission" date="2017-02" db="UniProtKB">
        <authorList>
            <consortium name="WormBaseParasite"/>
        </authorList>
    </citation>
    <scope>IDENTIFICATION</scope>
</reference>
<keyword evidence="2" id="KW-1185">Reference proteome</keyword>
<dbReference type="AlphaFoldDB" id="A0A0K0D387"/>
<accession>A0A0K0D387</accession>